<evidence type="ECO:0000256" key="9">
    <source>
        <dbReference type="SAM" id="MobiDB-lite"/>
    </source>
</evidence>
<evidence type="ECO:0000256" key="3">
    <source>
        <dbReference type="ARBA" id="ARBA00022452"/>
    </source>
</evidence>
<dbReference type="eggNOG" id="COG1538">
    <property type="taxonomic scope" value="Bacteria"/>
</dbReference>
<dbReference type="OrthoDB" id="9770517at2"/>
<evidence type="ECO:0000313" key="12">
    <source>
        <dbReference type="Proteomes" id="UP000183046"/>
    </source>
</evidence>
<feature type="signal peptide" evidence="10">
    <location>
        <begin position="1"/>
        <end position="21"/>
    </location>
</feature>
<evidence type="ECO:0000313" key="11">
    <source>
        <dbReference type="EMBL" id="SCZ20837.1"/>
    </source>
</evidence>
<dbReference type="RefSeq" id="WP_074582768.1">
    <property type="nucleotide sequence ID" value="NZ_FMWB01000001.1"/>
</dbReference>
<dbReference type="SUPFAM" id="SSF56954">
    <property type="entry name" value="Outer membrane efflux proteins (OEP)"/>
    <property type="match status" value="1"/>
</dbReference>
<evidence type="ECO:0000256" key="8">
    <source>
        <dbReference type="ARBA" id="ARBA00023288"/>
    </source>
</evidence>
<keyword evidence="4" id="KW-0812">Transmembrane</keyword>
<dbReference type="GO" id="GO:0015562">
    <property type="term" value="F:efflux transmembrane transporter activity"/>
    <property type="evidence" value="ECO:0007669"/>
    <property type="project" value="InterPro"/>
</dbReference>
<dbReference type="AlphaFoldDB" id="A0A1G5M6K5"/>
<dbReference type="GO" id="GO:0009279">
    <property type="term" value="C:cell outer membrane"/>
    <property type="evidence" value="ECO:0007669"/>
    <property type="project" value="UniProtKB-SubCell"/>
</dbReference>
<keyword evidence="10" id="KW-0732">Signal</keyword>
<dbReference type="Proteomes" id="UP000183046">
    <property type="component" value="Unassembled WGS sequence"/>
</dbReference>
<dbReference type="Pfam" id="PF02321">
    <property type="entry name" value="OEP"/>
    <property type="match status" value="2"/>
</dbReference>
<dbReference type="PANTHER" id="PTHR30203">
    <property type="entry name" value="OUTER MEMBRANE CATION EFFLUX PROTEIN"/>
    <property type="match status" value="1"/>
</dbReference>
<evidence type="ECO:0000256" key="5">
    <source>
        <dbReference type="ARBA" id="ARBA00023136"/>
    </source>
</evidence>
<keyword evidence="6" id="KW-0564">Palmitate</keyword>
<dbReference type="InterPro" id="IPR003423">
    <property type="entry name" value="OMP_efflux"/>
</dbReference>
<organism evidence="11 12">
    <name type="scientific">Pseudomonas oryzihabitans</name>
    <dbReference type="NCBI Taxonomy" id="47885"/>
    <lineage>
        <taxon>Bacteria</taxon>
        <taxon>Pseudomonadati</taxon>
        <taxon>Pseudomonadota</taxon>
        <taxon>Gammaproteobacteria</taxon>
        <taxon>Pseudomonadales</taxon>
        <taxon>Pseudomonadaceae</taxon>
        <taxon>Pseudomonas</taxon>
    </lineage>
</organism>
<name>A0A1G5M6K5_9PSED</name>
<comment type="similarity">
    <text evidence="2">Belongs to the outer membrane factor (OMF) (TC 1.B.17) family.</text>
</comment>
<accession>A0A1G5M6K5</accession>
<dbReference type="InterPro" id="IPR010131">
    <property type="entry name" value="MdtP/NodT-like"/>
</dbReference>
<evidence type="ECO:0000256" key="10">
    <source>
        <dbReference type="SAM" id="SignalP"/>
    </source>
</evidence>
<feature type="compositionally biased region" description="Pro residues" evidence="9">
    <location>
        <begin position="269"/>
        <end position="281"/>
    </location>
</feature>
<feature type="region of interest" description="Disordered" evidence="9">
    <location>
        <begin position="267"/>
        <end position="286"/>
    </location>
</feature>
<dbReference type="Gene3D" id="1.20.1600.10">
    <property type="entry name" value="Outer membrane efflux proteins (OEP)"/>
    <property type="match status" value="1"/>
</dbReference>
<gene>
    <name evidence="11" type="ORF">SAMN05216279_101274</name>
</gene>
<reference evidence="12" key="1">
    <citation type="submission" date="2016-10" db="EMBL/GenBank/DDBJ databases">
        <authorList>
            <person name="de Groot N.N."/>
        </authorList>
    </citation>
    <scope>NUCLEOTIDE SEQUENCE [LARGE SCALE GENOMIC DNA]</scope>
    <source>
        <strain evidence="12">DSM 15758</strain>
    </source>
</reference>
<dbReference type="PANTHER" id="PTHR30203:SF32">
    <property type="entry name" value="CATION EFFLUX SYSTEM PROTEIN CUSC"/>
    <property type="match status" value="1"/>
</dbReference>
<sequence>MPSLAASITCQLLLMSLLSLSGCSLIPDYQRPPLPVPAHQGLWQRQDAAPAAGVDLSPDERQLLAAVSAEALLPELVGQALAGNRDYRITQLRVEQARAQLGARQADRWPTLGLAVQRPRQRFADQALDERYQQDLATATLGVDAFELDFFGRVASLGEEARHQLLASGYGQQAARGALVAEVARLFLLAREADAQVFSAQAMAALSDELVQRTRARIAAGDLAPAALEPLTQAALDARQLEQQRLSQRTQAYGALAWVTGYRLAPSPSAAPAPAGPPPELPGELADLPSSRLLERLDVRAAEERLQAANASIGAARAAFFPSIRLSTAVGLASPQLQDLFSAGQGLRLLTPSLSLPLFDGGRNQANLDAARTARDLALAAYERTLQDAFRELADGLEERRLLLAQRQTLAAQLQLSQARRQRLARQWQAGAGDPGASLQTGLDGLRAGEALRQTDQALRLNRLRLYRALHGLDHPSAT</sequence>
<dbReference type="EMBL" id="FMWB01000001">
    <property type="protein sequence ID" value="SCZ20837.1"/>
    <property type="molecule type" value="Genomic_DNA"/>
</dbReference>
<comment type="caution">
    <text evidence="11">The sequence shown here is derived from an EMBL/GenBank/DDBJ whole genome shotgun (WGS) entry which is preliminary data.</text>
</comment>
<protein>
    <submittedName>
        <fullName evidence="11">Outer membrane protein, multidrug efflux system</fullName>
    </submittedName>
</protein>
<keyword evidence="3" id="KW-1134">Transmembrane beta strand</keyword>
<evidence type="ECO:0000256" key="6">
    <source>
        <dbReference type="ARBA" id="ARBA00023139"/>
    </source>
</evidence>
<feature type="chain" id="PRO_5043144747" evidence="10">
    <location>
        <begin position="22"/>
        <end position="479"/>
    </location>
</feature>
<keyword evidence="5" id="KW-0472">Membrane</keyword>
<evidence type="ECO:0000256" key="2">
    <source>
        <dbReference type="ARBA" id="ARBA00007613"/>
    </source>
</evidence>
<evidence type="ECO:0000256" key="1">
    <source>
        <dbReference type="ARBA" id="ARBA00004459"/>
    </source>
</evidence>
<keyword evidence="8" id="KW-0449">Lipoprotein</keyword>
<comment type="subcellular location">
    <subcellularLocation>
        <location evidence="1">Cell outer membrane</location>
        <topology evidence="1">Lipid-anchor</topology>
    </subcellularLocation>
</comment>
<proteinExistence type="inferred from homology"/>
<keyword evidence="7" id="KW-0998">Cell outer membrane</keyword>
<dbReference type="STRING" id="237610.BJP27_03520"/>
<evidence type="ECO:0000256" key="4">
    <source>
        <dbReference type="ARBA" id="ARBA00022692"/>
    </source>
</evidence>
<evidence type="ECO:0000256" key="7">
    <source>
        <dbReference type="ARBA" id="ARBA00023237"/>
    </source>
</evidence>
<dbReference type="Gene3D" id="2.20.200.10">
    <property type="entry name" value="Outer membrane efflux proteins (OEP)"/>
    <property type="match status" value="1"/>
</dbReference>